<proteinExistence type="predicted"/>
<name>A0AAV4P269_CAEEX</name>
<sequence length="83" mass="9289">MPMVAPVVLLAHPSTQMTYWFLTSQLNKREIQNKDATKSLNDTELGSVKTLISYGIGTEDGFEKHRMANTNQDRKLAMSSVDS</sequence>
<dbReference type="EMBL" id="BPLR01003961">
    <property type="protein sequence ID" value="GIX90660.1"/>
    <property type="molecule type" value="Genomic_DNA"/>
</dbReference>
<reference evidence="1 2" key="1">
    <citation type="submission" date="2021-06" db="EMBL/GenBank/DDBJ databases">
        <title>Caerostris extrusa draft genome.</title>
        <authorList>
            <person name="Kono N."/>
            <person name="Arakawa K."/>
        </authorList>
    </citation>
    <scope>NUCLEOTIDE SEQUENCE [LARGE SCALE GENOMIC DNA]</scope>
</reference>
<dbReference type="Proteomes" id="UP001054945">
    <property type="component" value="Unassembled WGS sequence"/>
</dbReference>
<evidence type="ECO:0000313" key="1">
    <source>
        <dbReference type="EMBL" id="GIX90660.1"/>
    </source>
</evidence>
<gene>
    <name evidence="1" type="ORF">CEXT_586801</name>
</gene>
<protein>
    <submittedName>
        <fullName evidence="1">Uncharacterized protein</fullName>
    </submittedName>
</protein>
<dbReference type="AlphaFoldDB" id="A0AAV4P269"/>
<evidence type="ECO:0000313" key="2">
    <source>
        <dbReference type="Proteomes" id="UP001054945"/>
    </source>
</evidence>
<comment type="caution">
    <text evidence="1">The sequence shown here is derived from an EMBL/GenBank/DDBJ whole genome shotgun (WGS) entry which is preliminary data.</text>
</comment>
<accession>A0AAV4P269</accession>
<keyword evidence="2" id="KW-1185">Reference proteome</keyword>
<organism evidence="1 2">
    <name type="scientific">Caerostris extrusa</name>
    <name type="common">Bark spider</name>
    <name type="synonym">Caerostris bankana</name>
    <dbReference type="NCBI Taxonomy" id="172846"/>
    <lineage>
        <taxon>Eukaryota</taxon>
        <taxon>Metazoa</taxon>
        <taxon>Ecdysozoa</taxon>
        <taxon>Arthropoda</taxon>
        <taxon>Chelicerata</taxon>
        <taxon>Arachnida</taxon>
        <taxon>Araneae</taxon>
        <taxon>Araneomorphae</taxon>
        <taxon>Entelegynae</taxon>
        <taxon>Araneoidea</taxon>
        <taxon>Araneidae</taxon>
        <taxon>Caerostris</taxon>
    </lineage>
</organism>